<reference evidence="2 3" key="1">
    <citation type="submission" date="2023-07" db="EMBL/GenBank/DDBJ databases">
        <title>Sorghum-associated microbial communities from plants grown in Nebraska, USA.</title>
        <authorList>
            <person name="Schachtman D."/>
        </authorList>
    </citation>
    <scope>NUCLEOTIDE SEQUENCE [LARGE SCALE GENOMIC DNA]</scope>
    <source>
        <strain evidence="2 3">DS1781</strain>
    </source>
</reference>
<dbReference type="RefSeq" id="WP_309903039.1">
    <property type="nucleotide sequence ID" value="NZ_JAVDRF010000005.1"/>
</dbReference>
<gene>
    <name evidence="2" type="ORF">J2739_003011</name>
</gene>
<proteinExistence type="predicted"/>
<sequence length="76" mass="8281">MKAGKRSIKDRIVAASLNCLTISPEEPMPKGQQRSNKESKKPKKDTSPPKAPPAGFEPVRTVTTAVIPRGKVKNKE</sequence>
<evidence type="ECO:0000313" key="3">
    <source>
        <dbReference type="Proteomes" id="UP001184230"/>
    </source>
</evidence>
<feature type="region of interest" description="Disordered" evidence="1">
    <location>
        <begin position="20"/>
        <end position="76"/>
    </location>
</feature>
<accession>A0ABU1NFW0</accession>
<dbReference type="Proteomes" id="UP001184230">
    <property type="component" value="Unassembled WGS sequence"/>
</dbReference>
<evidence type="ECO:0000256" key="1">
    <source>
        <dbReference type="SAM" id="MobiDB-lite"/>
    </source>
</evidence>
<organism evidence="2 3">
    <name type="scientific">Variovorax soli</name>
    <dbReference type="NCBI Taxonomy" id="376815"/>
    <lineage>
        <taxon>Bacteria</taxon>
        <taxon>Pseudomonadati</taxon>
        <taxon>Pseudomonadota</taxon>
        <taxon>Betaproteobacteria</taxon>
        <taxon>Burkholderiales</taxon>
        <taxon>Comamonadaceae</taxon>
        <taxon>Variovorax</taxon>
    </lineage>
</organism>
<comment type="caution">
    <text evidence="2">The sequence shown here is derived from an EMBL/GenBank/DDBJ whole genome shotgun (WGS) entry which is preliminary data.</text>
</comment>
<evidence type="ECO:0000313" key="2">
    <source>
        <dbReference type="EMBL" id="MDR6537238.1"/>
    </source>
</evidence>
<feature type="compositionally biased region" description="Basic and acidic residues" evidence="1">
    <location>
        <begin position="35"/>
        <end position="47"/>
    </location>
</feature>
<dbReference type="EMBL" id="JAVDRF010000005">
    <property type="protein sequence ID" value="MDR6537238.1"/>
    <property type="molecule type" value="Genomic_DNA"/>
</dbReference>
<name>A0ABU1NFW0_9BURK</name>
<protein>
    <submittedName>
        <fullName evidence="2">Uncharacterized protein</fullName>
    </submittedName>
</protein>
<keyword evidence="3" id="KW-1185">Reference proteome</keyword>